<evidence type="ECO:0000259" key="5">
    <source>
        <dbReference type="Pfam" id="PF04542"/>
    </source>
</evidence>
<accession>A0ABY6CUY4</accession>
<organism evidence="7 8">
    <name type="scientific">Reichenbachiella carrageenanivorans</name>
    <dbReference type="NCBI Taxonomy" id="2979869"/>
    <lineage>
        <taxon>Bacteria</taxon>
        <taxon>Pseudomonadati</taxon>
        <taxon>Bacteroidota</taxon>
        <taxon>Cytophagia</taxon>
        <taxon>Cytophagales</taxon>
        <taxon>Reichenbachiellaceae</taxon>
        <taxon>Reichenbachiella</taxon>
    </lineage>
</organism>
<keyword evidence="4" id="KW-0804">Transcription</keyword>
<dbReference type="NCBIfam" id="TIGR02937">
    <property type="entry name" value="sigma70-ECF"/>
    <property type="match status" value="1"/>
</dbReference>
<evidence type="ECO:0000313" key="8">
    <source>
        <dbReference type="Proteomes" id="UP001062165"/>
    </source>
</evidence>
<evidence type="ECO:0000256" key="1">
    <source>
        <dbReference type="ARBA" id="ARBA00010641"/>
    </source>
</evidence>
<dbReference type="PANTHER" id="PTHR43133:SF51">
    <property type="entry name" value="RNA POLYMERASE SIGMA FACTOR"/>
    <property type="match status" value="1"/>
</dbReference>
<dbReference type="InterPro" id="IPR013324">
    <property type="entry name" value="RNA_pol_sigma_r3/r4-like"/>
</dbReference>
<dbReference type="Pfam" id="PF04542">
    <property type="entry name" value="Sigma70_r2"/>
    <property type="match status" value="1"/>
</dbReference>
<feature type="domain" description="RNA polymerase sigma factor 70 region 4 type 2" evidence="6">
    <location>
        <begin position="126"/>
        <end position="177"/>
    </location>
</feature>
<evidence type="ECO:0000256" key="2">
    <source>
        <dbReference type="ARBA" id="ARBA00023015"/>
    </source>
</evidence>
<keyword evidence="3" id="KW-0731">Sigma factor</keyword>
<dbReference type="EMBL" id="CP106735">
    <property type="protein sequence ID" value="UXX77678.1"/>
    <property type="molecule type" value="Genomic_DNA"/>
</dbReference>
<evidence type="ECO:0000313" key="7">
    <source>
        <dbReference type="EMBL" id="UXX77678.1"/>
    </source>
</evidence>
<dbReference type="Pfam" id="PF08281">
    <property type="entry name" value="Sigma70_r4_2"/>
    <property type="match status" value="1"/>
</dbReference>
<protein>
    <submittedName>
        <fullName evidence="7">RNA polymerase sigma factor</fullName>
    </submittedName>
</protein>
<dbReference type="PANTHER" id="PTHR43133">
    <property type="entry name" value="RNA POLYMERASE ECF-TYPE SIGMA FACTO"/>
    <property type="match status" value="1"/>
</dbReference>
<dbReference type="SUPFAM" id="SSF88946">
    <property type="entry name" value="Sigma2 domain of RNA polymerase sigma factors"/>
    <property type="match status" value="1"/>
</dbReference>
<evidence type="ECO:0000259" key="6">
    <source>
        <dbReference type="Pfam" id="PF08281"/>
    </source>
</evidence>
<feature type="domain" description="RNA polymerase sigma-70 region 2" evidence="5">
    <location>
        <begin position="28"/>
        <end position="94"/>
    </location>
</feature>
<dbReference type="Gene3D" id="1.10.1740.10">
    <property type="match status" value="1"/>
</dbReference>
<sequence>MIDKKISDEALISILQTEGNLTYFSLLTERHEQTILKKCKSYVKDDDTAEDLCQEILIKVFLKLKDFRGEARFSTWLFAIVHNTCMDYLRKNKKSQVLKVITEKMADEVAEMIEGVDEIPEALSIQILEELLELISPEEKMLLLLKYKEKHPIKDIQQSLGLSESAVKMRLKRARTHVNELYQKLKK</sequence>
<dbReference type="InterPro" id="IPR039425">
    <property type="entry name" value="RNA_pol_sigma-70-like"/>
</dbReference>
<dbReference type="InterPro" id="IPR007627">
    <property type="entry name" value="RNA_pol_sigma70_r2"/>
</dbReference>
<dbReference type="InterPro" id="IPR036388">
    <property type="entry name" value="WH-like_DNA-bd_sf"/>
</dbReference>
<dbReference type="SUPFAM" id="SSF88659">
    <property type="entry name" value="Sigma3 and sigma4 domains of RNA polymerase sigma factors"/>
    <property type="match status" value="1"/>
</dbReference>
<dbReference type="InterPro" id="IPR013249">
    <property type="entry name" value="RNA_pol_sigma70_r4_t2"/>
</dbReference>
<name>A0ABY6CUY4_9BACT</name>
<dbReference type="InterPro" id="IPR014284">
    <property type="entry name" value="RNA_pol_sigma-70_dom"/>
</dbReference>
<gene>
    <name evidence="7" type="ORF">N7E81_09890</name>
</gene>
<evidence type="ECO:0000256" key="4">
    <source>
        <dbReference type="ARBA" id="ARBA00023163"/>
    </source>
</evidence>
<keyword evidence="2" id="KW-0805">Transcription regulation</keyword>
<evidence type="ECO:0000256" key="3">
    <source>
        <dbReference type="ARBA" id="ARBA00023082"/>
    </source>
</evidence>
<dbReference type="Proteomes" id="UP001062165">
    <property type="component" value="Chromosome"/>
</dbReference>
<comment type="similarity">
    <text evidence="1">Belongs to the sigma-70 factor family. ECF subfamily.</text>
</comment>
<dbReference type="RefSeq" id="WP_263049425.1">
    <property type="nucleotide sequence ID" value="NZ_CP106735.1"/>
</dbReference>
<dbReference type="Gene3D" id="1.10.10.10">
    <property type="entry name" value="Winged helix-like DNA-binding domain superfamily/Winged helix DNA-binding domain"/>
    <property type="match status" value="1"/>
</dbReference>
<reference evidence="7" key="1">
    <citation type="submission" date="2022-10" db="EMBL/GenBank/DDBJ databases">
        <title>Comparative genomics and taxonomic characterization of three novel marine species of genus Reichenbachiella exhibiting antioxidant and polysaccharide degradation activities.</title>
        <authorList>
            <person name="Muhammad N."/>
            <person name="Lee Y.-J."/>
            <person name="Ko J."/>
            <person name="Kim S.-G."/>
        </authorList>
    </citation>
    <scope>NUCLEOTIDE SEQUENCE</scope>
    <source>
        <strain evidence="7">Wsw4-B4</strain>
    </source>
</reference>
<proteinExistence type="inferred from homology"/>
<dbReference type="InterPro" id="IPR013325">
    <property type="entry name" value="RNA_pol_sigma_r2"/>
</dbReference>
<keyword evidence="8" id="KW-1185">Reference proteome</keyword>